<dbReference type="OrthoDB" id="3239557at2"/>
<dbReference type="EMBL" id="MWWX01000010">
    <property type="protein sequence ID" value="OZG61340.1"/>
    <property type="molecule type" value="Genomic_DNA"/>
</dbReference>
<sequence>MKALQGFKAVELVVPTGKSTMTITDSVIRFNKATAVELGYPAYVRVLVNEKDQQIAIQACTAKDANAIKFSKSDGKQTGSVSIKTPAVLEAVAKFFTLSNPSENEIDQRVINGVNMPDSKAIVFNVADAEASVTKRRGRRKVSE</sequence>
<keyword evidence="2" id="KW-1185">Reference proteome</keyword>
<protein>
    <submittedName>
        <fullName evidence="1">Uncharacterized protein</fullName>
    </submittedName>
</protein>
<accession>A0A261FQ83</accession>
<proteinExistence type="predicted"/>
<dbReference type="AlphaFoldDB" id="A0A261FQ83"/>
<organism evidence="1 2">
    <name type="scientific">Bifidobacterium lemurum</name>
    <dbReference type="NCBI Taxonomy" id="1603886"/>
    <lineage>
        <taxon>Bacteria</taxon>
        <taxon>Bacillati</taxon>
        <taxon>Actinomycetota</taxon>
        <taxon>Actinomycetes</taxon>
        <taxon>Bifidobacteriales</taxon>
        <taxon>Bifidobacteriaceae</taxon>
        <taxon>Bifidobacterium</taxon>
    </lineage>
</organism>
<name>A0A261FQ83_9BIFI</name>
<gene>
    <name evidence="1" type="ORF">BLEM_1552</name>
</gene>
<reference evidence="1 2" key="1">
    <citation type="journal article" date="2017" name="BMC Genomics">
        <title>Comparative genomic and phylogenomic analyses of the Bifidobacteriaceae family.</title>
        <authorList>
            <person name="Lugli G.A."/>
            <person name="Milani C."/>
            <person name="Turroni F."/>
            <person name="Duranti S."/>
            <person name="Mancabelli L."/>
            <person name="Mangifesta M."/>
            <person name="Ferrario C."/>
            <person name="Modesto M."/>
            <person name="Mattarelli P."/>
            <person name="Jiri K."/>
            <person name="van Sinderen D."/>
            <person name="Ventura M."/>
        </authorList>
    </citation>
    <scope>NUCLEOTIDE SEQUENCE [LARGE SCALE GENOMIC DNA]</scope>
    <source>
        <strain evidence="1 2">DSM 28807</strain>
    </source>
</reference>
<comment type="caution">
    <text evidence="1">The sequence shown here is derived from an EMBL/GenBank/DDBJ whole genome shotgun (WGS) entry which is preliminary data.</text>
</comment>
<evidence type="ECO:0000313" key="1">
    <source>
        <dbReference type="EMBL" id="OZG61340.1"/>
    </source>
</evidence>
<evidence type="ECO:0000313" key="2">
    <source>
        <dbReference type="Proteomes" id="UP000216352"/>
    </source>
</evidence>
<dbReference type="Proteomes" id="UP000216352">
    <property type="component" value="Unassembled WGS sequence"/>
</dbReference>
<dbReference type="RefSeq" id="WP_072723499.1">
    <property type="nucleotide sequence ID" value="NZ_BDIS01000001.1"/>
</dbReference>